<dbReference type="Proteomes" id="UP000193642">
    <property type="component" value="Unassembled WGS sequence"/>
</dbReference>
<evidence type="ECO:0000313" key="2">
    <source>
        <dbReference type="EMBL" id="ORY43962.1"/>
    </source>
</evidence>
<evidence type="ECO:0000313" key="3">
    <source>
        <dbReference type="Proteomes" id="UP000193642"/>
    </source>
</evidence>
<protein>
    <submittedName>
        <fullName evidence="2">Uncharacterized protein</fullName>
    </submittedName>
</protein>
<name>A0A1Y2CAA7_9FUNG</name>
<proteinExistence type="predicted"/>
<dbReference type="AlphaFoldDB" id="A0A1Y2CAA7"/>
<evidence type="ECO:0000256" key="1">
    <source>
        <dbReference type="SAM" id="MobiDB-lite"/>
    </source>
</evidence>
<gene>
    <name evidence="2" type="ORF">BCR33DRAFT_717088</name>
</gene>
<organism evidence="2 3">
    <name type="scientific">Rhizoclosmatium globosum</name>
    <dbReference type="NCBI Taxonomy" id="329046"/>
    <lineage>
        <taxon>Eukaryota</taxon>
        <taxon>Fungi</taxon>
        <taxon>Fungi incertae sedis</taxon>
        <taxon>Chytridiomycota</taxon>
        <taxon>Chytridiomycota incertae sedis</taxon>
        <taxon>Chytridiomycetes</taxon>
        <taxon>Chytridiales</taxon>
        <taxon>Chytriomycetaceae</taxon>
        <taxon>Rhizoclosmatium</taxon>
    </lineage>
</organism>
<comment type="caution">
    <text evidence="2">The sequence shown here is derived from an EMBL/GenBank/DDBJ whole genome shotgun (WGS) entry which is preliminary data.</text>
</comment>
<accession>A0A1Y2CAA7</accession>
<sequence length="204" mass="22881">MLSNIQSPQASLRSPGTSIQLTDLLLNIEPSQMSHNTDNTPINSTQRQHPSNLINATVPPRRLLTRPSAIRTHTLPSESTHLCRLPYSYPQIGVSPTVQTLDDLAAQKHKNYDALTETQVDGMSVEDLVLFMQERDERCRKSIEEVQEEWMRVWRGAYGGVHMERKLKVGEGVACDVGVNTMTNRVFPEICNEPFGHQDAGFIG</sequence>
<reference evidence="2 3" key="1">
    <citation type="submission" date="2016-07" db="EMBL/GenBank/DDBJ databases">
        <title>Pervasive Adenine N6-methylation of Active Genes in Fungi.</title>
        <authorList>
            <consortium name="DOE Joint Genome Institute"/>
            <person name="Mondo S.J."/>
            <person name="Dannebaum R.O."/>
            <person name="Kuo R.C."/>
            <person name="Labutti K."/>
            <person name="Haridas S."/>
            <person name="Kuo A."/>
            <person name="Salamov A."/>
            <person name="Ahrendt S.R."/>
            <person name="Lipzen A."/>
            <person name="Sullivan W."/>
            <person name="Andreopoulos W.B."/>
            <person name="Clum A."/>
            <person name="Lindquist E."/>
            <person name="Daum C."/>
            <person name="Ramamoorthy G.K."/>
            <person name="Gryganskyi A."/>
            <person name="Culley D."/>
            <person name="Magnuson J.K."/>
            <person name="James T.Y."/>
            <person name="O'Malley M.A."/>
            <person name="Stajich J.E."/>
            <person name="Spatafora J.W."/>
            <person name="Visel A."/>
            <person name="Grigoriev I.V."/>
        </authorList>
    </citation>
    <scope>NUCLEOTIDE SEQUENCE [LARGE SCALE GENOMIC DNA]</scope>
    <source>
        <strain evidence="2 3">JEL800</strain>
    </source>
</reference>
<keyword evidence="3" id="KW-1185">Reference proteome</keyword>
<feature type="region of interest" description="Disordered" evidence="1">
    <location>
        <begin position="32"/>
        <end position="52"/>
    </location>
</feature>
<dbReference type="EMBL" id="MCGO01000023">
    <property type="protein sequence ID" value="ORY43962.1"/>
    <property type="molecule type" value="Genomic_DNA"/>
</dbReference>